<dbReference type="GO" id="GO:0005829">
    <property type="term" value="C:cytosol"/>
    <property type="evidence" value="ECO:0007669"/>
    <property type="project" value="TreeGrafter"/>
</dbReference>
<proteinExistence type="inferred from homology"/>
<dbReference type="Gene3D" id="3.40.50.200">
    <property type="entry name" value="Peptidase S8/S53 domain"/>
    <property type="match status" value="1"/>
</dbReference>
<dbReference type="PROSITE" id="PS51892">
    <property type="entry name" value="SUBTILASE"/>
    <property type="match status" value="1"/>
</dbReference>
<evidence type="ECO:0000256" key="1">
    <source>
        <dbReference type="ARBA" id="ARBA00011073"/>
    </source>
</evidence>
<dbReference type="PRINTS" id="PR00723">
    <property type="entry name" value="SUBTILISIN"/>
</dbReference>
<evidence type="ECO:0000256" key="4">
    <source>
        <dbReference type="ARBA" id="ARBA00022825"/>
    </source>
</evidence>
<evidence type="ECO:0000256" key="2">
    <source>
        <dbReference type="ARBA" id="ARBA00022670"/>
    </source>
</evidence>
<keyword evidence="2 5" id="KW-0645">Protease</keyword>
<dbReference type="InterPro" id="IPR048383">
    <property type="entry name" value="TPPII_Ig-like-1"/>
</dbReference>
<dbReference type="Proteomes" id="UP000050761">
    <property type="component" value="Unassembled WGS sequence"/>
</dbReference>
<dbReference type="PROSITE" id="PS00138">
    <property type="entry name" value="SUBTILASE_SER"/>
    <property type="match status" value="1"/>
</dbReference>
<reference evidence="11" key="2">
    <citation type="submission" date="2019-09" db="UniProtKB">
        <authorList>
            <consortium name="WormBaseParasite"/>
        </authorList>
    </citation>
    <scope>IDENTIFICATION</scope>
</reference>
<dbReference type="Pfam" id="PF21223">
    <property type="entry name" value="TPPII_Ig-like-1"/>
    <property type="match status" value="1"/>
</dbReference>
<gene>
    <name evidence="9" type="ORF">HPBE_LOCUS21835</name>
</gene>
<dbReference type="Pfam" id="PF00082">
    <property type="entry name" value="Peptidase_S8"/>
    <property type="match status" value="1"/>
</dbReference>
<keyword evidence="3 5" id="KW-0378">Hydrolase</keyword>
<feature type="active site" description="Charge relay system" evidence="5">
    <location>
        <position position="240"/>
    </location>
</feature>
<evidence type="ECO:0000313" key="9">
    <source>
        <dbReference type="EMBL" id="VDP28411.1"/>
    </source>
</evidence>
<feature type="active site" description="Charge relay system" evidence="5">
    <location>
        <position position="425"/>
    </location>
</feature>
<dbReference type="Pfam" id="PF21316">
    <property type="entry name" value="TPPII_GBD"/>
    <property type="match status" value="1"/>
</dbReference>
<feature type="domain" description="Peptidase S8/S53" evidence="6">
    <location>
        <begin position="10"/>
        <end position="474"/>
    </location>
</feature>
<dbReference type="GO" id="GO:0004252">
    <property type="term" value="F:serine-type endopeptidase activity"/>
    <property type="evidence" value="ECO:0007669"/>
    <property type="project" value="UniProtKB-UniRule"/>
</dbReference>
<evidence type="ECO:0000313" key="11">
    <source>
        <dbReference type="WBParaSite" id="HPBE_0002183501-mRNA-1"/>
    </source>
</evidence>
<dbReference type="PANTHER" id="PTHR43806:SF14">
    <property type="entry name" value="TRIPEPTIDYL-PEPTIDASE 2"/>
    <property type="match status" value="1"/>
</dbReference>
<evidence type="ECO:0000259" key="6">
    <source>
        <dbReference type="Pfam" id="PF00082"/>
    </source>
</evidence>
<dbReference type="InterPro" id="IPR015500">
    <property type="entry name" value="Peptidase_S8_subtilisin-rel"/>
</dbReference>
<evidence type="ECO:0000259" key="8">
    <source>
        <dbReference type="Pfam" id="PF21316"/>
    </source>
</evidence>
<dbReference type="AlphaFoldDB" id="A0A3P8C6D6"/>
<sequence length="675" mass="74245">MDKYGPHADGKNIIIAILDTGVDPSLPGLQVTSHGERKIIDCIDCSGAGDVDTSVVKTAVDGVVTGLTGRQLKIPSAWENPTGKWYLGIKPIYELYPKSLCKVVKEDWQKESWESPQQLAKTDALRQMLEHEEVIGGYSDKMRDKHDRENLACQIDFLKSVDKLEDKGPVADCIVWHNGQAWRACIDTSFRGRLSLCKDMGDFRETGEFSKLSERDIANYTFRIDSSGRRLEICLPAGAHGSHVANIAAAYYPDDQEMNGLAPGAKIISMMIADVRVNSMETGTSMIRAFNLCAQMNVDIINMSYGESTHFPDKGRVIDELKRIVNEHNIVFVASAGNSGPALSTVGSPGGTTYGVLGIAARICPKQAQTLYGVFHEVKSMLYPWSSRGPCVDGSLGVSLYAPGAAIAGVPRYCRKSVEMMNGTSMSSPNATGAIACMLSKMRANHMDWSPYRIRLALENTASSNANEEKFGCGQDNNHKSDFGMKISLHSDGEYLEFPRTLYLTAGEASFTIKVDPTVLLQGEYSYCEIVGTCEDRMEMGPIFRVPISVISPIDILPSNDYSFDAVLQSVSGVPDRYFLAVPTGATLCEIKVTNASRESSKERFTLHCVQLVDGRSVRNTESYKTLNPDAYEWKYFIPVVENRTLEIHGSPSTPFRIEAASFRPVEIKPAISFT</sequence>
<feature type="active site" description="Charge relay system" evidence="5">
    <location>
        <position position="19"/>
    </location>
</feature>
<evidence type="ECO:0000259" key="7">
    <source>
        <dbReference type="Pfam" id="PF21223"/>
    </source>
</evidence>
<dbReference type="InterPro" id="IPR048384">
    <property type="entry name" value="TPPII_GBD"/>
</dbReference>
<dbReference type="GO" id="GO:0006508">
    <property type="term" value="P:proteolysis"/>
    <property type="evidence" value="ECO:0007669"/>
    <property type="project" value="UniProtKB-KW"/>
</dbReference>
<dbReference type="Gene3D" id="2.20.25.690">
    <property type="match status" value="1"/>
</dbReference>
<feature type="domain" description="Tripeptidyl-peptidase II first Ig-like" evidence="7">
    <location>
        <begin position="475"/>
        <end position="551"/>
    </location>
</feature>
<evidence type="ECO:0000256" key="5">
    <source>
        <dbReference type="PROSITE-ProRule" id="PRU01240"/>
    </source>
</evidence>
<accession>A0A3P8C6D6</accession>
<dbReference type="WBParaSite" id="HPBE_0002183501-mRNA-1">
    <property type="protein sequence ID" value="HPBE_0002183501-mRNA-1"/>
    <property type="gene ID" value="HPBE_0002183501"/>
</dbReference>
<dbReference type="EMBL" id="UZAH01033381">
    <property type="protein sequence ID" value="VDP28411.1"/>
    <property type="molecule type" value="Genomic_DNA"/>
</dbReference>
<dbReference type="InterPro" id="IPR050131">
    <property type="entry name" value="Peptidase_S8_subtilisin-like"/>
</dbReference>
<organism evidence="9">
    <name type="scientific">Heligmosomoides polygyrus</name>
    <name type="common">Parasitic roundworm</name>
    <dbReference type="NCBI Taxonomy" id="6339"/>
    <lineage>
        <taxon>Eukaryota</taxon>
        <taxon>Metazoa</taxon>
        <taxon>Ecdysozoa</taxon>
        <taxon>Nematoda</taxon>
        <taxon>Chromadorea</taxon>
        <taxon>Rhabditida</taxon>
        <taxon>Rhabditina</taxon>
        <taxon>Rhabditomorpha</taxon>
        <taxon>Strongyloidea</taxon>
        <taxon>Heligmosomidae</taxon>
        <taxon>Heligmosomoides</taxon>
    </lineage>
</organism>
<keyword evidence="4 5" id="KW-0720">Serine protease</keyword>
<dbReference type="GO" id="GO:0008240">
    <property type="term" value="F:tripeptidyl-peptidase activity"/>
    <property type="evidence" value="ECO:0007669"/>
    <property type="project" value="TreeGrafter"/>
</dbReference>
<evidence type="ECO:0000313" key="10">
    <source>
        <dbReference type="Proteomes" id="UP000050761"/>
    </source>
</evidence>
<dbReference type="InterPro" id="IPR000209">
    <property type="entry name" value="Peptidase_S8/S53_dom"/>
</dbReference>
<reference evidence="9 10" key="1">
    <citation type="submission" date="2018-11" db="EMBL/GenBank/DDBJ databases">
        <authorList>
            <consortium name="Pathogen Informatics"/>
        </authorList>
    </citation>
    <scope>NUCLEOTIDE SEQUENCE [LARGE SCALE GENOMIC DNA]</scope>
</reference>
<name>A0A3P8C6D6_HELPZ</name>
<evidence type="ECO:0000256" key="3">
    <source>
        <dbReference type="ARBA" id="ARBA00022801"/>
    </source>
</evidence>
<dbReference type="PANTHER" id="PTHR43806">
    <property type="entry name" value="PEPTIDASE S8"/>
    <property type="match status" value="1"/>
</dbReference>
<feature type="domain" description="Tripeptidyl-peptidase II galactose-binding" evidence="8">
    <location>
        <begin position="576"/>
        <end position="648"/>
    </location>
</feature>
<protein>
    <submittedName>
        <fullName evidence="11">Peptidase_S8 domain-containing protein</fullName>
    </submittedName>
</protein>
<dbReference type="SUPFAM" id="SSF52743">
    <property type="entry name" value="Subtilisin-like"/>
    <property type="match status" value="1"/>
</dbReference>
<comment type="similarity">
    <text evidence="1 5">Belongs to the peptidase S8 family.</text>
</comment>
<keyword evidence="10" id="KW-1185">Reference proteome</keyword>
<dbReference type="OrthoDB" id="10256524at2759"/>
<dbReference type="InterPro" id="IPR023828">
    <property type="entry name" value="Peptidase_S8_Ser-AS"/>
</dbReference>
<dbReference type="InterPro" id="IPR036852">
    <property type="entry name" value="Peptidase_S8/S53_dom_sf"/>
</dbReference>